<keyword evidence="6" id="KW-1185">Reference proteome</keyword>
<evidence type="ECO:0000256" key="1">
    <source>
        <dbReference type="ARBA" id="ARBA00001974"/>
    </source>
</evidence>
<dbReference type="Gene3D" id="3.50.50.60">
    <property type="entry name" value="FAD/NAD(P)-binding domain"/>
    <property type="match status" value="1"/>
</dbReference>
<dbReference type="SUPFAM" id="SSF51905">
    <property type="entry name" value="FAD/NAD(P)-binding domain"/>
    <property type="match status" value="1"/>
</dbReference>
<sequence>MLKRAHRTDVVIVGAGLAGLAAAHRLTGAGVAVTVLEAAPHVGGRMTTETVDGFRLDRTGHLMNTSFPELRRTPGLGALALRPFAQGVLVHSEGRTHRVDTPRSMRGAFTTARALANAARAPLGSGLDQARLGAALGRLAALPADRLLARPDRPVSETLGGRGLPARTVEGVLRPLLVSLLSDPDLTTSSRCADLALRGYARGRLCLPAGGASTVPELLAAALPPGTVRTGVRAVSASTTAVATAEHGEFGCRAVLVATGAHDAAGLLPGLRVPAFHPVTVVHHTADRPPLREPALILAAGSRGGGGPVAHTMVASEVDPSRTPPGRVLITSTVLGASAALPTAELDRAVRAQLAAVYGTSTAAWDLLAAHHDPYAVPAMPAPHDPRRPVRLLSGLYVCGDHRDSSTVQGALASGRRAARAVLSDFGAPPDSGSDTNSGTLPAAAA</sequence>
<evidence type="ECO:0000313" key="6">
    <source>
        <dbReference type="Proteomes" id="UP000621510"/>
    </source>
</evidence>
<protein>
    <submittedName>
        <fullName evidence="5">FAD-dependent oxidoreductase</fullName>
    </submittedName>
</protein>
<name>A0ABS1Q3B3_9ACTN</name>
<dbReference type="RefSeq" id="WP_201856943.1">
    <property type="nucleotide sequence ID" value="NZ_JAERRG010000028.1"/>
</dbReference>
<dbReference type="Proteomes" id="UP000621510">
    <property type="component" value="Unassembled WGS sequence"/>
</dbReference>
<evidence type="ECO:0000256" key="3">
    <source>
        <dbReference type="SAM" id="MobiDB-lite"/>
    </source>
</evidence>
<reference evidence="5 6" key="1">
    <citation type="submission" date="2021-01" db="EMBL/GenBank/DDBJ databases">
        <title>WGS of actinomycetes isolated from Thailand.</title>
        <authorList>
            <person name="Thawai C."/>
        </authorList>
    </citation>
    <scope>NUCLEOTIDE SEQUENCE [LARGE SCALE GENOMIC DNA]</scope>
    <source>
        <strain evidence="5 6">CA3R110</strain>
    </source>
</reference>
<dbReference type="PRINTS" id="PR00757">
    <property type="entry name" value="AMINEOXDASEF"/>
</dbReference>
<comment type="cofactor">
    <cofactor evidence="1">
        <name>FAD</name>
        <dbReference type="ChEBI" id="CHEBI:57692"/>
    </cofactor>
</comment>
<evidence type="ECO:0000256" key="2">
    <source>
        <dbReference type="ARBA" id="ARBA00023002"/>
    </source>
</evidence>
<evidence type="ECO:0000259" key="4">
    <source>
        <dbReference type="Pfam" id="PF01593"/>
    </source>
</evidence>
<proteinExistence type="predicted"/>
<organism evidence="5 6">
    <name type="scientific">Streptomyces endocoffeicus</name>
    <dbReference type="NCBI Taxonomy" id="2898945"/>
    <lineage>
        <taxon>Bacteria</taxon>
        <taxon>Bacillati</taxon>
        <taxon>Actinomycetota</taxon>
        <taxon>Actinomycetes</taxon>
        <taxon>Kitasatosporales</taxon>
        <taxon>Streptomycetaceae</taxon>
        <taxon>Streptomyces</taxon>
    </lineage>
</organism>
<dbReference type="EMBL" id="JAERRG010000028">
    <property type="protein sequence ID" value="MBL1119148.1"/>
    <property type="molecule type" value="Genomic_DNA"/>
</dbReference>
<dbReference type="InterPro" id="IPR036188">
    <property type="entry name" value="FAD/NAD-bd_sf"/>
</dbReference>
<keyword evidence="2" id="KW-0560">Oxidoreductase</keyword>
<dbReference type="Pfam" id="PF01593">
    <property type="entry name" value="Amino_oxidase"/>
    <property type="match status" value="1"/>
</dbReference>
<dbReference type="PANTHER" id="PTHR42841">
    <property type="entry name" value="AMINE OXIDASE"/>
    <property type="match status" value="1"/>
</dbReference>
<accession>A0ABS1Q3B3</accession>
<dbReference type="InterPro" id="IPR001613">
    <property type="entry name" value="Flavin_amine_oxidase"/>
</dbReference>
<comment type="caution">
    <text evidence="5">The sequence shown here is derived from an EMBL/GenBank/DDBJ whole genome shotgun (WGS) entry which is preliminary data.</text>
</comment>
<gene>
    <name evidence="5" type="ORF">JK364_43310</name>
</gene>
<evidence type="ECO:0000313" key="5">
    <source>
        <dbReference type="EMBL" id="MBL1119148.1"/>
    </source>
</evidence>
<dbReference type="InterPro" id="IPR002937">
    <property type="entry name" value="Amino_oxidase"/>
</dbReference>
<feature type="region of interest" description="Disordered" evidence="3">
    <location>
        <begin position="424"/>
        <end position="446"/>
    </location>
</feature>
<feature type="domain" description="Amine oxidase" evidence="4">
    <location>
        <begin position="17"/>
        <end position="423"/>
    </location>
</feature>